<feature type="DNA-binding region" description="H-T-H motif" evidence="5">
    <location>
        <begin position="25"/>
        <end position="44"/>
    </location>
</feature>
<dbReference type="InterPro" id="IPR001647">
    <property type="entry name" value="HTH_TetR"/>
</dbReference>
<dbReference type="InterPro" id="IPR036271">
    <property type="entry name" value="Tet_transcr_reg_TetR-rel_C_sf"/>
</dbReference>
<evidence type="ECO:0000256" key="5">
    <source>
        <dbReference type="PROSITE-ProRule" id="PRU00335"/>
    </source>
</evidence>
<feature type="domain" description="HTH tetR-type" evidence="6">
    <location>
        <begin position="2"/>
        <end position="62"/>
    </location>
</feature>
<protein>
    <submittedName>
        <fullName evidence="7">Tetracycline resistance transcriptional repressor TetR(A)</fullName>
    </submittedName>
</protein>
<dbReference type="Pfam" id="PF02909">
    <property type="entry name" value="TetR_C_1"/>
    <property type="match status" value="1"/>
</dbReference>
<evidence type="ECO:0000313" key="8">
    <source>
        <dbReference type="Proteomes" id="UP001500897"/>
    </source>
</evidence>
<accession>A0ABN2WXP0</accession>
<dbReference type="PANTHER" id="PTHR30055">
    <property type="entry name" value="HTH-TYPE TRANSCRIPTIONAL REGULATOR RUTR"/>
    <property type="match status" value="1"/>
</dbReference>
<gene>
    <name evidence="7" type="primary">tetR(A)</name>
    <name evidence="7" type="ORF">GCM10009759_33850</name>
</gene>
<evidence type="ECO:0000256" key="1">
    <source>
        <dbReference type="ARBA" id="ARBA00022491"/>
    </source>
</evidence>
<keyword evidence="1" id="KW-0678">Repressor</keyword>
<sequence>MALRQDTVVRTALRLLEEVGLDGLSLRRLAKVLGVQPAALYWHIKDKQELLDLMAEEMLAGEFAALRPPAPDEPWQDWLRDLAWRLRRSLRTHRDGARIFAGARPVRGTLQVLDQLAAVLLRAGFSPQDALRNGGVVVGYTLGFVLDEQAALALAAEGTTPEGVGSALASGEYPVLSEVLASVGRPSPDADFRHGTELMVAGMSALSAAAAGR</sequence>
<dbReference type="Gene3D" id="1.10.357.10">
    <property type="entry name" value="Tetracycline Repressor, domain 2"/>
    <property type="match status" value="1"/>
</dbReference>
<dbReference type="Pfam" id="PF00440">
    <property type="entry name" value="TetR_N"/>
    <property type="match status" value="1"/>
</dbReference>
<comment type="caution">
    <text evidence="7">The sequence shown here is derived from an EMBL/GenBank/DDBJ whole genome shotgun (WGS) entry which is preliminary data.</text>
</comment>
<reference evidence="7 8" key="1">
    <citation type="journal article" date="2019" name="Int. J. Syst. Evol. Microbiol.">
        <title>The Global Catalogue of Microorganisms (GCM) 10K type strain sequencing project: providing services to taxonomists for standard genome sequencing and annotation.</title>
        <authorList>
            <consortium name="The Broad Institute Genomics Platform"/>
            <consortium name="The Broad Institute Genome Sequencing Center for Infectious Disease"/>
            <person name="Wu L."/>
            <person name="Ma J."/>
        </authorList>
    </citation>
    <scope>NUCLEOTIDE SEQUENCE [LARGE SCALE GENOMIC DNA]</scope>
    <source>
        <strain evidence="7 8">JCM 14559</strain>
    </source>
</reference>
<keyword evidence="2" id="KW-0805">Transcription regulation</keyword>
<dbReference type="Gene3D" id="1.10.10.60">
    <property type="entry name" value="Homeodomain-like"/>
    <property type="match status" value="1"/>
</dbReference>
<organism evidence="7 8">
    <name type="scientific">Kitasatospora saccharophila</name>
    <dbReference type="NCBI Taxonomy" id="407973"/>
    <lineage>
        <taxon>Bacteria</taxon>
        <taxon>Bacillati</taxon>
        <taxon>Actinomycetota</taxon>
        <taxon>Actinomycetes</taxon>
        <taxon>Kitasatosporales</taxon>
        <taxon>Streptomycetaceae</taxon>
        <taxon>Kitasatospora</taxon>
    </lineage>
</organism>
<evidence type="ECO:0000256" key="3">
    <source>
        <dbReference type="ARBA" id="ARBA00023125"/>
    </source>
</evidence>
<keyword evidence="4" id="KW-0804">Transcription</keyword>
<evidence type="ECO:0000256" key="2">
    <source>
        <dbReference type="ARBA" id="ARBA00023015"/>
    </source>
</evidence>
<evidence type="ECO:0000256" key="4">
    <source>
        <dbReference type="ARBA" id="ARBA00023163"/>
    </source>
</evidence>
<keyword evidence="3 5" id="KW-0238">DNA-binding</keyword>
<dbReference type="InterPro" id="IPR004111">
    <property type="entry name" value="Repressor_TetR_C"/>
</dbReference>
<dbReference type="InterPro" id="IPR050109">
    <property type="entry name" value="HTH-type_TetR-like_transc_reg"/>
</dbReference>
<keyword evidence="8" id="KW-1185">Reference proteome</keyword>
<dbReference type="PRINTS" id="PR00400">
    <property type="entry name" value="TETREPRESSOR"/>
</dbReference>
<dbReference type="PROSITE" id="PS50977">
    <property type="entry name" value="HTH_TETR_2"/>
    <property type="match status" value="1"/>
</dbReference>
<dbReference type="PRINTS" id="PR00455">
    <property type="entry name" value="HTHTETR"/>
</dbReference>
<dbReference type="Proteomes" id="UP001500897">
    <property type="component" value="Unassembled WGS sequence"/>
</dbReference>
<dbReference type="EMBL" id="BAAANS010000021">
    <property type="protein sequence ID" value="GAA2100791.1"/>
    <property type="molecule type" value="Genomic_DNA"/>
</dbReference>
<proteinExistence type="predicted"/>
<dbReference type="InterPro" id="IPR003012">
    <property type="entry name" value="Tet_transcr_reg_TetR"/>
</dbReference>
<dbReference type="SUPFAM" id="SSF48498">
    <property type="entry name" value="Tetracyclin repressor-like, C-terminal domain"/>
    <property type="match status" value="1"/>
</dbReference>
<evidence type="ECO:0000313" key="7">
    <source>
        <dbReference type="EMBL" id="GAA2100791.1"/>
    </source>
</evidence>
<dbReference type="RefSeq" id="WP_344552985.1">
    <property type="nucleotide sequence ID" value="NZ_BAAANS010000021.1"/>
</dbReference>
<dbReference type="InterPro" id="IPR009057">
    <property type="entry name" value="Homeodomain-like_sf"/>
</dbReference>
<evidence type="ECO:0000259" key="6">
    <source>
        <dbReference type="PROSITE" id="PS50977"/>
    </source>
</evidence>
<dbReference type="PANTHER" id="PTHR30055:SF151">
    <property type="entry name" value="TRANSCRIPTIONAL REGULATORY PROTEIN"/>
    <property type="match status" value="1"/>
</dbReference>
<dbReference type="SUPFAM" id="SSF46689">
    <property type="entry name" value="Homeodomain-like"/>
    <property type="match status" value="1"/>
</dbReference>
<name>A0ABN2WXP0_9ACTN</name>